<dbReference type="GO" id="GO:0005634">
    <property type="term" value="C:nucleus"/>
    <property type="evidence" value="ECO:0007669"/>
    <property type="project" value="TreeGrafter"/>
</dbReference>
<feature type="compositionally biased region" description="Polar residues" evidence="12">
    <location>
        <begin position="883"/>
        <end position="892"/>
    </location>
</feature>
<keyword evidence="7" id="KW-0833">Ubl conjugation pathway</keyword>
<dbReference type="EC" id="3.4.19.12" evidence="3"/>
<evidence type="ECO:0000256" key="5">
    <source>
        <dbReference type="ARBA" id="ARBA00022723"/>
    </source>
</evidence>
<evidence type="ECO:0000256" key="8">
    <source>
        <dbReference type="ARBA" id="ARBA00022801"/>
    </source>
</evidence>
<evidence type="ECO:0000256" key="10">
    <source>
        <dbReference type="ARBA" id="ARBA00022833"/>
    </source>
</evidence>
<dbReference type="InterPro" id="IPR002893">
    <property type="entry name" value="Znf_MYND"/>
</dbReference>
<dbReference type="GO" id="GO:0016579">
    <property type="term" value="P:protein deubiquitination"/>
    <property type="evidence" value="ECO:0007669"/>
    <property type="project" value="InterPro"/>
</dbReference>
<keyword evidence="5" id="KW-0479">Metal-binding</keyword>
<evidence type="ECO:0000256" key="3">
    <source>
        <dbReference type="ARBA" id="ARBA00012759"/>
    </source>
</evidence>
<dbReference type="Gene3D" id="6.10.140.2220">
    <property type="match status" value="1"/>
</dbReference>
<dbReference type="InterPro" id="IPR050164">
    <property type="entry name" value="Peptidase_C19"/>
</dbReference>
<dbReference type="InterPro" id="IPR018200">
    <property type="entry name" value="USP_CS"/>
</dbReference>
<dbReference type="PANTHER" id="PTHR24006">
    <property type="entry name" value="UBIQUITIN CARBOXYL-TERMINAL HYDROLASE"/>
    <property type="match status" value="1"/>
</dbReference>
<comment type="similarity">
    <text evidence="2">Belongs to the peptidase C19 family.</text>
</comment>
<dbReference type="CDD" id="cd02661">
    <property type="entry name" value="Peptidase_C19E"/>
    <property type="match status" value="1"/>
</dbReference>
<dbReference type="EMBL" id="CM007383">
    <property type="protein sequence ID" value="ONK75640.1"/>
    <property type="molecule type" value="Genomic_DNA"/>
</dbReference>
<evidence type="ECO:0000313" key="15">
    <source>
        <dbReference type="EMBL" id="ONK75640.1"/>
    </source>
</evidence>
<dbReference type="Proteomes" id="UP000243459">
    <property type="component" value="Chromosome 3"/>
</dbReference>
<feature type="compositionally biased region" description="Low complexity" evidence="12">
    <location>
        <begin position="325"/>
        <end position="335"/>
    </location>
</feature>
<keyword evidence="10" id="KW-0862">Zinc</keyword>
<feature type="region of interest" description="Disordered" evidence="12">
    <location>
        <begin position="1024"/>
        <end position="1046"/>
    </location>
</feature>
<feature type="compositionally biased region" description="Basic and acidic residues" evidence="12">
    <location>
        <begin position="1036"/>
        <end position="1046"/>
    </location>
</feature>
<dbReference type="InterPro" id="IPR028889">
    <property type="entry name" value="USP"/>
</dbReference>
<dbReference type="FunFam" id="3.90.70.10:FF:000026">
    <property type="entry name" value="Ubiquitin carboxyl-terminal hydrolase 15"/>
    <property type="match status" value="1"/>
</dbReference>
<dbReference type="SUPFAM" id="SSF54001">
    <property type="entry name" value="Cysteine proteinases"/>
    <property type="match status" value="1"/>
</dbReference>
<evidence type="ECO:0000259" key="14">
    <source>
        <dbReference type="PROSITE" id="PS50865"/>
    </source>
</evidence>
<evidence type="ECO:0000256" key="7">
    <source>
        <dbReference type="ARBA" id="ARBA00022786"/>
    </source>
</evidence>
<dbReference type="Pfam" id="PF01753">
    <property type="entry name" value="zf-MYND"/>
    <property type="match status" value="1"/>
</dbReference>
<dbReference type="GO" id="GO:0004843">
    <property type="term" value="F:cysteine-type deubiquitinase activity"/>
    <property type="evidence" value="ECO:0007669"/>
    <property type="project" value="UniProtKB-EC"/>
</dbReference>
<evidence type="ECO:0000256" key="4">
    <source>
        <dbReference type="ARBA" id="ARBA00022670"/>
    </source>
</evidence>
<keyword evidence="16" id="KW-1185">Reference proteome</keyword>
<evidence type="ECO:0000256" key="12">
    <source>
        <dbReference type="SAM" id="MobiDB-lite"/>
    </source>
</evidence>
<dbReference type="InterPro" id="IPR001394">
    <property type="entry name" value="Peptidase_C19_UCH"/>
</dbReference>
<feature type="compositionally biased region" description="Basic and acidic residues" evidence="12">
    <location>
        <begin position="341"/>
        <end position="354"/>
    </location>
</feature>
<dbReference type="InterPro" id="IPR038765">
    <property type="entry name" value="Papain-like_cys_pep_sf"/>
</dbReference>
<dbReference type="GO" id="GO:0005829">
    <property type="term" value="C:cytosol"/>
    <property type="evidence" value="ECO:0007669"/>
    <property type="project" value="TreeGrafter"/>
</dbReference>
<keyword evidence="6 11" id="KW-0863">Zinc-finger</keyword>
<feature type="region of interest" description="Disordered" evidence="12">
    <location>
        <begin position="218"/>
        <end position="237"/>
    </location>
</feature>
<proteinExistence type="inferred from homology"/>
<dbReference type="Pfam" id="PF00443">
    <property type="entry name" value="UCH"/>
    <property type="match status" value="1"/>
</dbReference>
<organism evidence="15 16">
    <name type="scientific">Asparagus officinalis</name>
    <name type="common">Garden asparagus</name>
    <dbReference type="NCBI Taxonomy" id="4686"/>
    <lineage>
        <taxon>Eukaryota</taxon>
        <taxon>Viridiplantae</taxon>
        <taxon>Streptophyta</taxon>
        <taxon>Embryophyta</taxon>
        <taxon>Tracheophyta</taxon>
        <taxon>Spermatophyta</taxon>
        <taxon>Magnoliopsida</taxon>
        <taxon>Liliopsida</taxon>
        <taxon>Asparagales</taxon>
        <taxon>Asparagaceae</taxon>
        <taxon>Asparagoideae</taxon>
        <taxon>Asparagus</taxon>
    </lineage>
</organism>
<feature type="compositionally biased region" description="Basic and acidic residues" evidence="12">
    <location>
        <begin position="370"/>
        <end position="381"/>
    </location>
</feature>
<evidence type="ECO:0000259" key="13">
    <source>
        <dbReference type="PROSITE" id="PS50235"/>
    </source>
</evidence>
<feature type="region of interest" description="Disordered" evidence="12">
    <location>
        <begin position="176"/>
        <end position="201"/>
    </location>
</feature>
<dbReference type="PROSITE" id="PS50235">
    <property type="entry name" value="USP_3"/>
    <property type="match status" value="1"/>
</dbReference>
<dbReference type="AlphaFoldDB" id="A0A5P1FGE4"/>
<reference evidence="16" key="1">
    <citation type="journal article" date="2017" name="Nat. Commun.">
        <title>The asparagus genome sheds light on the origin and evolution of a young Y chromosome.</title>
        <authorList>
            <person name="Harkess A."/>
            <person name="Zhou J."/>
            <person name="Xu C."/>
            <person name="Bowers J.E."/>
            <person name="Van der Hulst R."/>
            <person name="Ayyampalayam S."/>
            <person name="Mercati F."/>
            <person name="Riccardi P."/>
            <person name="McKain M.R."/>
            <person name="Kakrana A."/>
            <person name="Tang H."/>
            <person name="Ray J."/>
            <person name="Groenendijk J."/>
            <person name="Arikit S."/>
            <person name="Mathioni S.M."/>
            <person name="Nakano M."/>
            <person name="Shan H."/>
            <person name="Telgmann-Rauber A."/>
            <person name="Kanno A."/>
            <person name="Yue Z."/>
            <person name="Chen H."/>
            <person name="Li W."/>
            <person name="Chen Y."/>
            <person name="Xu X."/>
            <person name="Zhang Y."/>
            <person name="Luo S."/>
            <person name="Chen H."/>
            <person name="Gao J."/>
            <person name="Mao Z."/>
            <person name="Pires J.C."/>
            <person name="Luo M."/>
            <person name="Kudrna D."/>
            <person name="Wing R.A."/>
            <person name="Meyers B.C."/>
            <person name="Yi K."/>
            <person name="Kong H."/>
            <person name="Lavrijsen P."/>
            <person name="Sunseri F."/>
            <person name="Falavigna A."/>
            <person name="Ye Y."/>
            <person name="Leebens-Mack J.H."/>
            <person name="Chen G."/>
        </authorList>
    </citation>
    <scope>NUCLEOTIDE SEQUENCE [LARGE SCALE GENOMIC DNA]</scope>
    <source>
        <strain evidence="16">cv. DH0086</strain>
    </source>
</reference>
<dbReference type="PROSITE" id="PS50865">
    <property type="entry name" value="ZF_MYND_2"/>
    <property type="match status" value="1"/>
</dbReference>
<keyword evidence="4" id="KW-0645">Protease</keyword>
<evidence type="ECO:0000256" key="9">
    <source>
        <dbReference type="ARBA" id="ARBA00022807"/>
    </source>
</evidence>
<dbReference type="OrthoDB" id="420187at2759"/>
<dbReference type="FunFam" id="6.10.140.2220:FF:000006">
    <property type="entry name" value="Ubiquitin carboxyl-terminal hydrolase 15"/>
    <property type="match status" value="1"/>
</dbReference>
<dbReference type="PROSITE" id="PS00972">
    <property type="entry name" value="USP_1"/>
    <property type="match status" value="1"/>
</dbReference>
<evidence type="ECO:0000256" key="11">
    <source>
        <dbReference type="PROSITE-ProRule" id="PRU00134"/>
    </source>
</evidence>
<dbReference type="PROSITE" id="PS01360">
    <property type="entry name" value="ZF_MYND_1"/>
    <property type="match status" value="1"/>
</dbReference>
<evidence type="ECO:0000256" key="2">
    <source>
        <dbReference type="ARBA" id="ARBA00009085"/>
    </source>
</evidence>
<sequence length="1046" mass="114601">MPGGADLGFVAVAVVVGRRDLRSWVEGNGGWRWRGGRRSGGWLGWQPRRRPGPRPTAAALAYMVPPFAPSPEVDDEGADAGREIRVGDWAMPPSPAQVLPPQCAVCYRHTTTRCSRCKAVRYCSGKCQIIHWRQGHKDECHPPNIDGHNNGGESVSNFKCLQTNQSDLSENIADIGTKTQPKQPKASSARPSPASHSPPVVCNEDHIEVKSFIDVPETESNSESFADTSSSSSSSCSTFSGLFETSDDSSVNDVPPVLHSGKMQKRSCNEVLPEGHITEIHTFKASPKRDPPANAGVPMNNLSCTSNIEQKVHSSKTCDGECTSGSLGSSSIGSGNHTKTRHPEGSVDTKDDHVQTVAPSSCGTVSKSLPSEKRSEGEDSSCRITPPEGIAQPGHRCSAASVTDKSSSIADGKSTDVWLLKSKNLRTPASSSYVDHESSDGAKHAVSRVIKAKNECAPALAVKPVEATVFVPNGISDIKTSVRRVVQQFKSSNLSKHSSGARSDISRKYKMLFPYDLFVKLYNDKVEIRPCGLTNCGNSCYANAVLQCLAFTRPLTSYLLKGLHADICPRRDWCFTCEFASLLVKAKKGQSPLSPIGILSHIDNIGSNLGHGKEEDAHEFLRYAIDTMQSVCLKEAGVKAAGTKVEETTLVHLIFGGYLRSRIKCTRCRGKSERQEQMMDLTVEIHGGIGTLEEALARFTATEILDGENKYHCNRCKSYERAKKKLTILEAPNVLTIALKRFQSGKFGKLNKAVRFPEILDLAPYMSETDDKSPVYSLYAVVVHQDIMNAAFSGHYICYVKSTQGKWYKTDDSKVKPVELASVLTKNAYILFYSRCSPRAPSLIRSTVSHDPSKSKRTKGSQSITQQRSYDHPPPYRSHTHHLSSFQPSDIFNGSRLPFSRTDSSSDNSSLLSGSDEGSCSTDSTRESTSSTTEELSEYIFGGSGRFSMNSSVFSEDSDGFMSSPLVARHNFAGESDGLSYGERLGWERREVEGRESPQFLYSDDSSSECRKLTGDFRGRWVNEQEPNVLTRRSSTSREGRTQPFY</sequence>
<feature type="compositionally biased region" description="Polar residues" evidence="12">
    <location>
        <begin position="357"/>
        <end position="369"/>
    </location>
</feature>
<dbReference type="GO" id="GO:0006508">
    <property type="term" value="P:proteolysis"/>
    <property type="evidence" value="ECO:0007669"/>
    <property type="project" value="UniProtKB-KW"/>
</dbReference>
<feature type="compositionally biased region" description="Low complexity" evidence="12">
    <location>
        <begin position="219"/>
        <end position="237"/>
    </location>
</feature>
<keyword evidence="8" id="KW-0378">Hydrolase</keyword>
<dbReference type="SUPFAM" id="SSF144232">
    <property type="entry name" value="HIT/MYND zinc finger-like"/>
    <property type="match status" value="1"/>
</dbReference>
<name>A0A5P1FGE4_ASPOF</name>
<feature type="compositionally biased region" description="Low complexity" evidence="12">
    <location>
        <begin position="900"/>
        <end position="934"/>
    </location>
</feature>
<dbReference type="PANTHER" id="PTHR24006:SF874">
    <property type="entry name" value="UBIQUITIN CARBOXYL-TERMINAL HYDROLASE 16"/>
    <property type="match status" value="1"/>
</dbReference>
<evidence type="ECO:0000256" key="1">
    <source>
        <dbReference type="ARBA" id="ARBA00000707"/>
    </source>
</evidence>
<keyword evidence="9" id="KW-0788">Thiol protease</keyword>
<feature type="region of interest" description="Disordered" evidence="12">
    <location>
        <begin position="844"/>
        <end position="936"/>
    </location>
</feature>
<protein>
    <recommendedName>
        <fullName evidence="3">ubiquitinyl hydrolase 1</fullName>
        <ecNumber evidence="3">3.4.19.12</ecNumber>
    </recommendedName>
</protein>
<feature type="domain" description="USP" evidence="13">
    <location>
        <begin position="531"/>
        <end position="836"/>
    </location>
</feature>
<feature type="region of interest" description="Disordered" evidence="12">
    <location>
        <begin position="325"/>
        <end position="395"/>
    </location>
</feature>
<evidence type="ECO:0000313" key="16">
    <source>
        <dbReference type="Proteomes" id="UP000243459"/>
    </source>
</evidence>
<dbReference type="Gramene" id="ONK75640">
    <property type="protein sequence ID" value="ONK75640"/>
    <property type="gene ID" value="A4U43_C03F19000"/>
</dbReference>
<evidence type="ECO:0000256" key="6">
    <source>
        <dbReference type="ARBA" id="ARBA00022771"/>
    </source>
</evidence>
<accession>A0A5P1FGE4</accession>
<gene>
    <name evidence="15" type="ORF">A4U43_C03F19000</name>
</gene>
<dbReference type="OMA" id="SYCAVCY"/>
<feature type="domain" description="MYND-type" evidence="14">
    <location>
        <begin position="103"/>
        <end position="140"/>
    </location>
</feature>
<comment type="catalytic activity">
    <reaction evidence="1">
        <text>Thiol-dependent hydrolysis of ester, thioester, amide, peptide and isopeptide bonds formed by the C-terminal Gly of ubiquitin (a 76-residue protein attached to proteins as an intracellular targeting signal).</text>
        <dbReference type="EC" id="3.4.19.12"/>
    </reaction>
</comment>
<feature type="compositionally biased region" description="Low complexity" evidence="12">
    <location>
        <begin position="184"/>
        <end position="199"/>
    </location>
</feature>
<dbReference type="Gene3D" id="3.90.70.10">
    <property type="entry name" value="Cysteine proteinases"/>
    <property type="match status" value="1"/>
</dbReference>
<dbReference type="GO" id="GO:0008270">
    <property type="term" value="F:zinc ion binding"/>
    <property type="evidence" value="ECO:0007669"/>
    <property type="project" value="UniProtKB-KW"/>
</dbReference>